<feature type="region of interest" description="Disordered" evidence="1">
    <location>
        <begin position="31"/>
        <end position="54"/>
    </location>
</feature>
<dbReference type="EMBL" id="BLAL01000017">
    <property type="protein sequence ID" value="GES75707.1"/>
    <property type="molecule type" value="Genomic_DNA"/>
</dbReference>
<evidence type="ECO:0000313" key="2">
    <source>
        <dbReference type="EMBL" id="GES75707.1"/>
    </source>
</evidence>
<reference evidence="2" key="1">
    <citation type="submission" date="2019-10" db="EMBL/GenBank/DDBJ databases">
        <title>Conservation and host-specific expression of non-tandemly repeated heterogenous ribosome RNA gene in arbuscular mycorrhizal fungi.</title>
        <authorList>
            <person name="Maeda T."/>
            <person name="Kobayashi Y."/>
            <person name="Nakagawa T."/>
            <person name="Ezawa T."/>
            <person name="Yamaguchi K."/>
            <person name="Bino T."/>
            <person name="Nishimoto Y."/>
            <person name="Shigenobu S."/>
            <person name="Kawaguchi M."/>
        </authorList>
    </citation>
    <scope>NUCLEOTIDE SEQUENCE</scope>
    <source>
        <strain evidence="2">HR1</strain>
    </source>
</reference>
<protein>
    <submittedName>
        <fullName evidence="2">Uncharacterized protein</fullName>
    </submittedName>
</protein>
<dbReference type="Proteomes" id="UP000615446">
    <property type="component" value="Unassembled WGS sequence"/>
</dbReference>
<comment type="caution">
    <text evidence="2">The sequence shown here is derived from an EMBL/GenBank/DDBJ whole genome shotgun (WGS) entry which is preliminary data.</text>
</comment>
<dbReference type="OrthoDB" id="2447080at2759"/>
<dbReference type="AlphaFoldDB" id="A0A8H3KYI6"/>
<sequence length="104" mass="12096">MQLVFCKDIQISNIRQKRSYENEKSVISTKKLSVDNDDNSSKNDKHKHQETDEEMISSESLIVKKLKGLGGIAQYRIVFLLEENNCNPIKSAFVEEEWLKFETD</sequence>
<name>A0A8H3KYI6_9GLOM</name>
<evidence type="ECO:0000313" key="3">
    <source>
        <dbReference type="Proteomes" id="UP000615446"/>
    </source>
</evidence>
<evidence type="ECO:0000256" key="1">
    <source>
        <dbReference type="SAM" id="MobiDB-lite"/>
    </source>
</evidence>
<gene>
    <name evidence="2" type="ORF">RCL2_000312600</name>
</gene>
<organism evidence="2 3">
    <name type="scientific">Rhizophagus clarus</name>
    <dbReference type="NCBI Taxonomy" id="94130"/>
    <lineage>
        <taxon>Eukaryota</taxon>
        <taxon>Fungi</taxon>
        <taxon>Fungi incertae sedis</taxon>
        <taxon>Mucoromycota</taxon>
        <taxon>Glomeromycotina</taxon>
        <taxon>Glomeromycetes</taxon>
        <taxon>Glomerales</taxon>
        <taxon>Glomeraceae</taxon>
        <taxon>Rhizophagus</taxon>
    </lineage>
</organism>
<feature type="compositionally biased region" description="Basic and acidic residues" evidence="1">
    <location>
        <begin position="39"/>
        <end position="50"/>
    </location>
</feature>
<accession>A0A8H3KYI6</accession>
<proteinExistence type="predicted"/>